<evidence type="ECO:0000313" key="1">
    <source>
        <dbReference type="EMBL" id="MEU9350027.1"/>
    </source>
</evidence>
<comment type="caution">
    <text evidence="1">The sequence shown here is derived from an EMBL/GenBank/DDBJ whole genome shotgun (WGS) entry which is preliminary data.</text>
</comment>
<sequence length="453" mass="50667">MMDLEVRISQVWHQEVRPLVAEAYRCYTTGSARACILLTWTAVCTDLIHKLNQLAEDGEGEAAQFVKRIDDARGRPDRDAVRTMLDVENTILDTAEKMDLVDFVQKRELERLKEDRNLAAHPSLRPLGELFTPSIEYARAHLTAAVDALLIHPPSQGRKALERFRDHVGEVAFVGSSDYLARVFFDRVKAGTRRNIVVFAAKQALLELANVGGLSAGLMADRYATCLRAFAQRDRSLVKDAIASIIGRLGQQPLEAQIRALVRLGDLDVFWDEVEDVMRTQLNDYINLIHLQDEYQPLTVEQTGVLGLVEFTSIRRALPSLESKFQGLSPGQKASVVGHRPGPYTAGYIAEILRAAPSWRTAENWAQWTILNCASYLSAEQLGEILAAWAENHECRTAAALPELAVKFFALVPAPLRNDPAWQSFLRAVRELEEPESQFRYVELENAMSSSAA</sequence>
<accession>A0ABV3DZG3</accession>
<dbReference type="EMBL" id="JBEZLS010000002">
    <property type="protein sequence ID" value="MEU9350027.1"/>
    <property type="molecule type" value="Genomic_DNA"/>
</dbReference>
<evidence type="ECO:0000313" key="2">
    <source>
        <dbReference type="Proteomes" id="UP001551582"/>
    </source>
</evidence>
<gene>
    <name evidence="1" type="ORF">AB0D65_03180</name>
</gene>
<organism evidence="1 2">
    <name type="scientific">Streptomyces griseoloalbus</name>
    <dbReference type="NCBI Taxonomy" id="67303"/>
    <lineage>
        <taxon>Bacteria</taxon>
        <taxon>Bacillati</taxon>
        <taxon>Actinomycetota</taxon>
        <taxon>Actinomycetes</taxon>
        <taxon>Kitasatosporales</taxon>
        <taxon>Streptomycetaceae</taxon>
        <taxon>Streptomyces</taxon>
    </lineage>
</organism>
<proteinExistence type="predicted"/>
<protein>
    <submittedName>
        <fullName evidence="1">Uncharacterized protein</fullName>
    </submittedName>
</protein>
<dbReference type="RefSeq" id="WP_359976566.1">
    <property type="nucleotide sequence ID" value="NZ_JBEZLS010000002.1"/>
</dbReference>
<name>A0ABV3DZG3_9ACTN</name>
<dbReference type="Proteomes" id="UP001551582">
    <property type="component" value="Unassembled WGS sequence"/>
</dbReference>
<reference evidence="1 2" key="1">
    <citation type="submission" date="2024-06" db="EMBL/GenBank/DDBJ databases">
        <title>The Natural Products Discovery Center: Release of the First 8490 Sequenced Strains for Exploring Actinobacteria Biosynthetic Diversity.</title>
        <authorList>
            <person name="Kalkreuter E."/>
            <person name="Kautsar S.A."/>
            <person name="Yang D."/>
            <person name="Bader C.D."/>
            <person name="Teijaro C.N."/>
            <person name="Fluegel L."/>
            <person name="Davis C.M."/>
            <person name="Simpson J.R."/>
            <person name="Lauterbach L."/>
            <person name="Steele A.D."/>
            <person name="Gui C."/>
            <person name="Meng S."/>
            <person name="Li G."/>
            <person name="Viehrig K."/>
            <person name="Ye F."/>
            <person name="Su P."/>
            <person name="Kiefer A.F."/>
            <person name="Nichols A."/>
            <person name="Cepeda A.J."/>
            <person name="Yan W."/>
            <person name="Fan B."/>
            <person name="Jiang Y."/>
            <person name="Adhikari A."/>
            <person name="Zheng C.-J."/>
            <person name="Schuster L."/>
            <person name="Cowan T.M."/>
            <person name="Smanski M.J."/>
            <person name="Chevrette M.G."/>
            <person name="De Carvalho L.P.S."/>
            <person name="Shen B."/>
        </authorList>
    </citation>
    <scope>NUCLEOTIDE SEQUENCE [LARGE SCALE GENOMIC DNA]</scope>
    <source>
        <strain evidence="1 2">NPDC048274</strain>
    </source>
</reference>
<keyword evidence="2" id="KW-1185">Reference proteome</keyword>